<evidence type="ECO:0000313" key="3">
    <source>
        <dbReference type="Proteomes" id="UP000536685"/>
    </source>
</evidence>
<dbReference type="AlphaFoldDB" id="A0A841AIJ9"/>
<evidence type="ECO:0000313" key="2">
    <source>
        <dbReference type="EMBL" id="MBB5843700.1"/>
    </source>
</evidence>
<dbReference type="SUPFAM" id="SSF63829">
    <property type="entry name" value="Calcium-dependent phosphotriesterase"/>
    <property type="match status" value="1"/>
</dbReference>
<dbReference type="NCBIfam" id="NF033206">
    <property type="entry name" value="ScyE_fam"/>
    <property type="match status" value="1"/>
</dbReference>
<dbReference type="Proteomes" id="UP000536685">
    <property type="component" value="Unassembled WGS sequence"/>
</dbReference>
<dbReference type="RefSeq" id="WP_184236897.1">
    <property type="nucleotide sequence ID" value="NZ_JACHMJ010000001.1"/>
</dbReference>
<evidence type="ECO:0000256" key="1">
    <source>
        <dbReference type="SAM" id="SignalP"/>
    </source>
</evidence>
<comment type="caution">
    <text evidence="2">The sequence shown here is derived from an EMBL/GenBank/DDBJ whole genome shotgun (WGS) entry which is preliminary data.</text>
</comment>
<dbReference type="Gene3D" id="2.120.10.30">
    <property type="entry name" value="TolB, C-terminal domain"/>
    <property type="match status" value="1"/>
</dbReference>
<sequence>MKRLLVPSAACAALLVSAVAVAGPAAAGGGGTPTAGPPTTVASGFVAPLSLEIDSGRVAYLSQNFTGQLTRVARDGTVTELASAPGQEISAVSTRDGVVYYAQVAMDHSAAALMAVPAAGGAPTQVADLFAYESTANPDSGQSYGFQGLPAECAAQFPPPGGMVTPPEYTGIVDTHPYASLALNNAVFVADAGMNAVLRVGYDGAVSTVAVLPAQPAITATAEFLATVGLPACAAGYDYITEAVPTDVEIGPDGWLYVTTLPGGPEDPSFGARGSVYKVNQKSGEVRLLATGFVGATGLAVSPAGNVYVAELFGGPTGGGQISALWKGSTTPTPLTQVPSPAAIEVRSNRLFVTTDALSETGGASLSLIEVAGAK</sequence>
<protein>
    <recommendedName>
        <fullName evidence="4">ScyD/ScyE family protein</fullName>
    </recommendedName>
</protein>
<keyword evidence="1" id="KW-0732">Signal</keyword>
<dbReference type="InterPro" id="IPR011042">
    <property type="entry name" value="6-blade_b-propeller_TolB-like"/>
</dbReference>
<feature type="chain" id="PRO_5038450435" description="ScyD/ScyE family protein" evidence="1">
    <location>
        <begin position="23"/>
        <end position="375"/>
    </location>
</feature>
<gene>
    <name evidence="2" type="ORF">HD599_002023</name>
</gene>
<accession>A0A841AIJ9</accession>
<organism evidence="2 3">
    <name type="scientific">Conyzicola lurida</name>
    <dbReference type="NCBI Taxonomy" id="1172621"/>
    <lineage>
        <taxon>Bacteria</taxon>
        <taxon>Bacillati</taxon>
        <taxon>Actinomycetota</taxon>
        <taxon>Actinomycetes</taxon>
        <taxon>Micrococcales</taxon>
        <taxon>Microbacteriaceae</taxon>
        <taxon>Conyzicola</taxon>
    </lineage>
</organism>
<dbReference type="EMBL" id="JACHMJ010000001">
    <property type="protein sequence ID" value="MBB5843700.1"/>
    <property type="molecule type" value="Genomic_DNA"/>
</dbReference>
<evidence type="ECO:0008006" key="4">
    <source>
        <dbReference type="Google" id="ProtNLM"/>
    </source>
</evidence>
<proteinExistence type="predicted"/>
<dbReference type="InterPro" id="IPR048031">
    <property type="entry name" value="ScyD/ScyE-like"/>
</dbReference>
<reference evidence="2 3" key="1">
    <citation type="submission" date="2020-08" db="EMBL/GenBank/DDBJ databases">
        <title>Sequencing the genomes of 1000 actinobacteria strains.</title>
        <authorList>
            <person name="Klenk H.-P."/>
        </authorList>
    </citation>
    <scope>NUCLEOTIDE SEQUENCE [LARGE SCALE GENOMIC DNA]</scope>
    <source>
        <strain evidence="2 3">DSM 105784</strain>
    </source>
</reference>
<feature type="signal peptide" evidence="1">
    <location>
        <begin position="1"/>
        <end position="22"/>
    </location>
</feature>
<name>A0A841AIJ9_9MICO</name>
<keyword evidence="3" id="KW-1185">Reference proteome</keyword>